<reference evidence="3 4" key="1">
    <citation type="journal article" date="2015" name="Genome Biol. Evol.">
        <title>Comparative Genomics of a Bacterivorous Green Alga Reveals Evolutionary Causalities and Consequences of Phago-Mixotrophic Mode of Nutrition.</title>
        <authorList>
            <person name="Burns J.A."/>
            <person name="Paasch A."/>
            <person name="Narechania A."/>
            <person name="Kim E."/>
        </authorList>
    </citation>
    <scope>NUCLEOTIDE SEQUENCE [LARGE SCALE GENOMIC DNA]</scope>
    <source>
        <strain evidence="3 4">PLY_AMNH</strain>
    </source>
</reference>
<feature type="compositionally biased region" description="Pro residues" evidence="1">
    <location>
        <begin position="495"/>
        <end position="511"/>
    </location>
</feature>
<feature type="transmembrane region" description="Helical" evidence="2">
    <location>
        <begin position="80"/>
        <end position="99"/>
    </location>
</feature>
<organism evidence="3 4">
    <name type="scientific">Cymbomonas tetramitiformis</name>
    <dbReference type="NCBI Taxonomy" id="36881"/>
    <lineage>
        <taxon>Eukaryota</taxon>
        <taxon>Viridiplantae</taxon>
        <taxon>Chlorophyta</taxon>
        <taxon>Pyramimonadophyceae</taxon>
        <taxon>Pyramimonadales</taxon>
        <taxon>Pyramimonadaceae</taxon>
        <taxon>Cymbomonas</taxon>
    </lineage>
</organism>
<keyword evidence="4" id="KW-1185">Reference proteome</keyword>
<sequence length="552" mass="61763">MSCIIVWFQSTKALCRKGLKSLGSCVKCLRSQTSLTLNEFPEKRKRLKRYIHTVVKRLASAEENSYPGPCCFFWRNARRAAAPCGLLAFVAICVVYVHYTYTQGGLESIADGLQEIPDKKVPYEHPPANFLPTSLTSIIAAICFASITSCWLYDWPCDDLPVDVAIADDLAETGDGVPRSPPSREGGAPGHVPDTGSPKRGRPEPERRDPAKRLRSTAIAVEREGARAEPPDNSNFYEHNCRFWLLTLIICKNLLSHLQRGEGYGRQMCFVNWWMCGLGCYINTFSIAMFTVCTGRLSKRLMLPESSHHVIIHQWAPLLALSLLSNVYMEGPAVVVEHMLNPLTPQTGLWYLQCCVIWQLMARPLLTLRTDAMIFWCFVVSLLGGYWFDHTNPIALNEALNLLPFFFIGLTMEDRHVKWIQGAQRMLGGAALSAALLSGTMLLSFTTWHTGAEQPGGIVAYRNWIAATQMKLYFQHAYNRHAPAAPTRISASPGAPQPGSLPQPLPQPGSLPQPLRSQGLFRSRFRSQGLFPRRFRSQGLFRRHSAARVFSP</sequence>
<evidence type="ECO:0008006" key="5">
    <source>
        <dbReference type="Google" id="ProtNLM"/>
    </source>
</evidence>
<feature type="non-terminal residue" evidence="3">
    <location>
        <position position="552"/>
    </location>
</feature>
<dbReference type="AlphaFoldDB" id="A0AAE0GAN3"/>
<dbReference type="EMBL" id="LGRX02007664">
    <property type="protein sequence ID" value="KAK3274543.1"/>
    <property type="molecule type" value="Genomic_DNA"/>
</dbReference>
<evidence type="ECO:0000313" key="3">
    <source>
        <dbReference type="EMBL" id="KAK3274543.1"/>
    </source>
</evidence>
<evidence type="ECO:0000256" key="1">
    <source>
        <dbReference type="SAM" id="MobiDB-lite"/>
    </source>
</evidence>
<feature type="compositionally biased region" description="Basic and acidic residues" evidence="1">
    <location>
        <begin position="201"/>
        <end position="212"/>
    </location>
</feature>
<proteinExistence type="predicted"/>
<keyword evidence="2" id="KW-0812">Transmembrane</keyword>
<feature type="transmembrane region" description="Helical" evidence="2">
    <location>
        <begin position="130"/>
        <end position="153"/>
    </location>
</feature>
<feature type="transmembrane region" description="Helical" evidence="2">
    <location>
        <begin position="271"/>
        <end position="298"/>
    </location>
</feature>
<comment type="caution">
    <text evidence="3">The sequence shown here is derived from an EMBL/GenBank/DDBJ whole genome shotgun (WGS) entry which is preliminary data.</text>
</comment>
<protein>
    <recommendedName>
        <fullName evidence="5">Transmembrane protein</fullName>
    </recommendedName>
</protein>
<accession>A0AAE0GAN3</accession>
<feature type="region of interest" description="Disordered" evidence="1">
    <location>
        <begin position="172"/>
        <end position="216"/>
    </location>
</feature>
<evidence type="ECO:0000313" key="4">
    <source>
        <dbReference type="Proteomes" id="UP001190700"/>
    </source>
</evidence>
<name>A0AAE0GAN3_9CHLO</name>
<keyword evidence="2" id="KW-0472">Membrane</keyword>
<feature type="region of interest" description="Disordered" evidence="1">
    <location>
        <begin position="486"/>
        <end position="518"/>
    </location>
</feature>
<dbReference type="Proteomes" id="UP001190700">
    <property type="component" value="Unassembled WGS sequence"/>
</dbReference>
<keyword evidence="2" id="KW-1133">Transmembrane helix</keyword>
<gene>
    <name evidence="3" type="ORF">CYMTET_17281</name>
</gene>
<evidence type="ECO:0000256" key="2">
    <source>
        <dbReference type="SAM" id="Phobius"/>
    </source>
</evidence>